<proteinExistence type="predicted"/>
<name>A0A2K9HZ75_LACPE</name>
<dbReference type="AlphaFoldDB" id="A0A2K9HZ75"/>
<sequence length="160" mass="17127">MKIEILPTTTAEIPLAILSMTNLDNRELNPAIEKQLTTQQIPVAQPQSALADLIQVIHAHHPVAINAWDMNALGTDEVQLQVTAQGAQLATTSALAPNLDSKSSRILVVIGDTTASAESVHATGQELQRKIKAFFGIQARLQFPSCTAEPVSLETTRPAS</sequence>
<dbReference type="EMBL" id="RDCL01000052">
    <property type="protein sequence ID" value="RMW55035.1"/>
    <property type="molecule type" value="Genomic_DNA"/>
</dbReference>
<gene>
    <name evidence="1" type="ORF">D6U17_09045</name>
</gene>
<dbReference type="RefSeq" id="WP_101873017.1">
    <property type="nucleotide sequence ID" value="NZ_CP016491.1"/>
</dbReference>
<evidence type="ECO:0000313" key="1">
    <source>
        <dbReference type="EMBL" id="RMW55035.1"/>
    </source>
</evidence>
<dbReference type="KEGG" id="lpg:BB562_03835"/>
<reference evidence="1 2" key="1">
    <citation type="submission" date="2018-10" db="EMBL/GenBank/DDBJ databases">
        <title>Genome sequences of five Lactobacillus pentosus strains isolated from brines of traditionally fermented spanish-style green table olives and differences between them.</title>
        <authorList>
            <person name="Jimenez Diaz R."/>
        </authorList>
    </citation>
    <scope>NUCLEOTIDE SEQUENCE [LARGE SCALE GENOMIC DNA]</scope>
    <source>
        <strain evidence="1 2">IG8</strain>
    </source>
</reference>
<dbReference type="Proteomes" id="UP000281061">
    <property type="component" value="Unassembled WGS sequence"/>
</dbReference>
<evidence type="ECO:0000313" key="2">
    <source>
        <dbReference type="Proteomes" id="UP000281061"/>
    </source>
</evidence>
<comment type="caution">
    <text evidence="1">The sequence shown here is derived from an EMBL/GenBank/DDBJ whole genome shotgun (WGS) entry which is preliminary data.</text>
</comment>
<accession>A0A2K9HZ75</accession>
<protein>
    <submittedName>
        <fullName evidence="1">Uncharacterized protein</fullName>
    </submittedName>
</protein>
<organism evidence="1 2">
    <name type="scientific">Lactiplantibacillus pentosus</name>
    <name type="common">Lactobacillus pentosus</name>
    <dbReference type="NCBI Taxonomy" id="1589"/>
    <lineage>
        <taxon>Bacteria</taxon>
        <taxon>Bacillati</taxon>
        <taxon>Bacillota</taxon>
        <taxon>Bacilli</taxon>
        <taxon>Lactobacillales</taxon>
        <taxon>Lactobacillaceae</taxon>
        <taxon>Lactiplantibacillus</taxon>
    </lineage>
</organism>